<feature type="region of interest" description="Disordered" evidence="1">
    <location>
        <begin position="1"/>
        <end position="46"/>
    </location>
</feature>
<evidence type="ECO:0000313" key="2">
    <source>
        <dbReference type="EMBL" id="CAB4648079.1"/>
    </source>
</evidence>
<name>A0A6J6KJM2_9ZZZZ</name>
<gene>
    <name evidence="2" type="ORF">UFOPK2214_00386</name>
</gene>
<reference evidence="2" key="1">
    <citation type="submission" date="2020-05" db="EMBL/GenBank/DDBJ databases">
        <authorList>
            <person name="Chiriac C."/>
            <person name="Salcher M."/>
            <person name="Ghai R."/>
            <person name="Kavagutti S V."/>
        </authorList>
    </citation>
    <scope>NUCLEOTIDE SEQUENCE</scope>
</reference>
<accession>A0A6J6KJM2</accession>
<feature type="compositionally biased region" description="Low complexity" evidence="1">
    <location>
        <begin position="20"/>
        <end position="46"/>
    </location>
</feature>
<organism evidence="2">
    <name type="scientific">freshwater metagenome</name>
    <dbReference type="NCBI Taxonomy" id="449393"/>
    <lineage>
        <taxon>unclassified sequences</taxon>
        <taxon>metagenomes</taxon>
        <taxon>ecological metagenomes</taxon>
    </lineage>
</organism>
<sequence length="46" mass="4104">MLATMAAPTPRIGSGVMPSGTGTTTAPLAAGATGAAGAEATGADAT</sequence>
<evidence type="ECO:0000256" key="1">
    <source>
        <dbReference type="SAM" id="MobiDB-lite"/>
    </source>
</evidence>
<dbReference type="AlphaFoldDB" id="A0A6J6KJM2"/>
<proteinExistence type="predicted"/>
<protein>
    <submittedName>
        <fullName evidence="2">Unannotated protein</fullName>
    </submittedName>
</protein>
<dbReference type="EMBL" id="CAEZWJ010000008">
    <property type="protein sequence ID" value="CAB4648079.1"/>
    <property type="molecule type" value="Genomic_DNA"/>
</dbReference>